<gene>
    <name evidence="1" type="ORF">DOFOFD_01340</name>
</gene>
<reference evidence="1 2" key="1">
    <citation type="submission" date="2023-10" db="EMBL/GenBank/DDBJ databases">
        <title>Sorlinia euscelidii gen. nov., sp. nov., an acetic acid bacteria isolated from the gut of Euscelidius variegatus emitter.</title>
        <authorList>
            <person name="Michoud G."/>
            <person name="Marasco R."/>
            <person name="Seferji K."/>
            <person name="Gonella E."/>
            <person name="Garuglieri E."/>
            <person name="Alma A."/>
            <person name="Mapelli F."/>
            <person name="Borin S."/>
            <person name="Daffonchio D."/>
            <person name="Crotti E."/>
        </authorList>
    </citation>
    <scope>NUCLEOTIDE SEQUENCE [LARGE SCALE GENOMIC DNA]</scope>
    <source>
        <strain evidence="1 2">EV16P</strain>
    </source>
</reference>
<dbReference type="RefSeq" id="WP_394818668.1">
    <property type="nucleotide sequence ID" value="NZ_JAWJZY010000001.1"/>
</dbReference>
<sequence length="105" mass="11220">MADFVLKRGASFALTCRNLNADGSPRDCHAVEIAAQLKDSKGALIADLDVGKIKNDPAGFTLSFPGSTNSWPVGLMQVDVKFTEADGLVSYSETLRIACVERVTD</sequence>
<organism evidence="1 2">
    <name type="scientific">Sorlinia euscelidii</name>
    <dbReference type="NCBI Taxonomy" id="3081148"/>
    <lineage>
        <taxon>Bacteria</taxon>
        <taxon>Pseudomonadati</taxon>
        <taxon>Pseudomonadota</taxon>
        <taxon>Alphaproteobacteria</taxon>
        <taxon>Acetobacterales</taxon>
        <taxon>Acetobacteraceae</taxon>
        <taxon>Sorlinia</taxon>
    </lineage>
</organism>
<name>A0ABU7U1B0_9PROT</name>
<evidence type="ECO:0000313" key="1">
    <source>
        <dbReference type="EMBL" id="MEE8657657.1"/>
    </source>
</evidence>
<evidence type="ECO:0000313" key="2">
    <source>
        <dbReference type="Proteomes" id="UP001312908"/>
    </source>
</evidence>
<dbReference type="Proteomes" id="UP001312908">
    <property type="component" value="Unassembled WGS sequence"/>
</dbReference>
<keyword evidence="2" id="KW-1185">Reference proteome</keyword>
<dbReference type="EMBL" id="JAWJZY010000001">
    <property type="protein sequence ID" value="MEE8657657.1"/>
    <property type="molecule type" value="Genomic_DNA"/>
</dbReference>
<proteinExistence type="predicted"/>
<protein>
    <submittedName>
        <fullName evidence="1">Uncharacterized protein</fullName>
    </submittedName>
</protein>
<comment type="caution">
    <text evidence="1">The sequence shown here is derived from an EMBL/GenBank/DDBJ whole genome shotgun (WGS) entry which is preliminary data.</text>
</comment>
<accession>A0ABU7U1B0</accession>